<evidence type="ECO:0000259" key="6">
    <source>
        <dbReference type="Pfam" id="PF23274"/>
    </source>
</evidence>
<evidence type="ECO:0000256" key="2">
    <source>
        <dbReference type="ARBA" id="ARBA00022448"/>
    </source>
</evidence>
<dbReference type="OMA" id="YEIHANP"/>
<evidence type="ECO:0000259" key="5">
    <source>
        <dbReference type="Pfam" id="PF23036"/>
    </source>
</evidence>
<dbReference type="STRING" id="1198029.A0A1U7LHS0"/>
<dbReference type="GO" id="GO:0005829">
    <property type="term" value="C:cytosol"/>
    <property type="evidence" value="ECO:0007669"/>
    <property type="project" value="GOC"/>
</dbReference>
<feature type="domain" description="DUF7077" evidence="6">
    <location>
        <begin position="547"/>
        <end position="663"/>
    </location>
</feature>
<dbReference type="GO" id="GO:1990071">
    <property type="term" value="C:TRAPPII protein complex"/>
    <property type="evidence" value="ECO:0007669"/>
    <property type="project" value="InterPro"/>
</dbReference>
<organism evidence="8 9">
    <name type="scientific">Neolecta irregularis (strain DAH-3)</name>
    <dbReference type="NCBI Taxonomy" id="1198029"/>
    <lineage>
        <taxon>Eukaryota</taxon>
        <taxon>Fungi</taxon>
        <taxon>Dikarya</taxon>
        <taxon>Ascomycota</taxon>
        <taxon>Taphrinomycotina</taxon>
        <taxon>Neolectales</taxon>
        <taxon>Neolectaceae</taxon>
        <taxon>Neolecta</taxon>
    </lineage>
</organism>
<evidence type="ECO:0000313" key="9">
    <source>
        <dbReference type="Proteomes" id="UP000186594"/>
    </source>
</evidence>
<dbReference type="InterPro" id="IPR045126">
    <property type="entry name" value="TRAPPC10/Trs130"/>
</dbReference>
<dbReference type="Pfam" id="PF23274">
    <property type="entry name" value="DUF7077"/>
    <property type="match status" value="1"/>
</dbReference>
<dbReference type="Pfam" id="PF23036">
    <property type="entry name" value="TRAPPC10_1st"/>
    <property type="match status" value="1"/>
</dbReference>
<dbReference type="GO" id="GO:0034498">
    <property type="term" value="P:early endosome to Golgi transport"/>
    <property type="evidence" value="ECO:0007669"/>
    <property type="project" value="TreeGrafter"/>
</dbReference>
<evidence type="ECO:0000256" key="1">
    <source>
        <dbReference type="ARBA" id="ARBA00004555"/>
    </source>
</evidence>
<dbReference type="InterPro" id="IPR055505">
    <property type="entry name" value="DUF7077"/>
</dbReference>
<accession>A0A1U7LHS0</accession>
<comment type="caution">
    <text evidence="8">The sequence shown here is derived from an EMBL/GenBank/DDBJ whole genome shotgun (WGS) entry which is preliminary data.</text>
</comment>
<comment type="subcellular location">
    <subcellularLocation>
        <location evidence="1">Golgi apparatus</location>
    </subcellularLocation>
</comment>
<dbReference type="Pfam" id="PF24967">
    <property type="entry name" value="NTS_TR130"/>
    <property type="match status" value="1"/>
</dbReference>
<keyword evidence="9" id="KW-1185">Reference proteome</keyword>
<feature type="domain" description="TRAPPC10/Trs130 N-terminal" evidence="5">
    <location>
        <begin position="2"/>
        <end position="138"/>
    </location>
</feature>
<dbReference type="GO" id="GO:0006891">
    <property type="term" value="P:intra-Golgi vesicle-mediated transport"/>
    <property type="evidence" value="ECO:0007669"/>
    <property type="project" value="TreeGrafter"/>
</dbReference>
<evidence type="ECO:0000256" key="3">
    <source>
        <dbReference type="ARBA" id="ARBA00023034"/>
    </source>
</evidence>
<evidence type="ECO:0000313" key="8">
    <source>
        <dbReference type="EMBL" id="OLL22194.1"/>
    </source>
</evidence>
<feature type="domain" description="TRAPPC10/Trs130 C-terminal" evidence="4">
    <location>
        <begin position="854"/>
        <end position="962"/>
    </location>
</feature>
<dbReference type="InterPro" id="IPR056913">
    <property type="entry name" value="TRAPPC10/Trs130_N"/>
</dbReference>
<evidence type="ECO:0000259" key="7">
    <source>
        <dbReference type="Pfam" id="PF24967"/>
    </source>
</evidence>
<protein>
    <submittedName>
        <fullName evidence="8">Trafficking protein particle complex II-specific subunit 130</fullName>
    </submittedName>
</protein>
<dbReference type="PANTHER" id="PTHR13251">
    <property type="entry name" value="EPILEPSY HOLOPROSENCEPHALY CANDIDATE 1/TMEM1"/>
    <property type="match status" value="1"/>
</dbReference>
<dbReference type="PANTHER" id="PTHR13251:SF3">
    <property type="entry name" value="TRAFFICKING PROTEIN PARTICLE COMPLEX SUBUNIT 10"/>
    <property type="match status" value="1"/>
</dbReference>
<proteinExistence type="predicted"/>
<dbReference type="InterPro" id="IPR022233">
    <property type="entry name" value="TRAPPC10/Trs130_C"/>
</dbReference>
<dbReference type="OrthoDB" id="10256906at2759"/>
<dbReference type="AlphaFoldDB" id="A0A1U7LHS0"/>
<dbReference type="Pfam" id="PF12584">
    <property type="entry name" value="TRAPPC10"/>
    <property type="match status" value="1"/>
</dbReference>
<name>A0A1U7LHS0_NEOID</name>
<feature type="domain" description="Trs130 NTS" evidence="7">
    <location>
        <begin position="290"/>
        <end position="390"/>
    </location>
</feature>
<dbReference type="EMBL" id="LXFE01003776">
    <property type="protein sequence ID" value="OLL22194.1"/>
    <property type="molecule type" value="Genomic_DNA"/>
</dbReference>
<dbReference type="InterPro" id="IPR056916">
    <property type="entry name" value="NTS_TR130"/>
</dbReference>
<keyword evidence="3" id="KW-0333">Golgi apparatus</keyword>
<dbReference type="Proteomes" id="UP000186594">
    <property type="component" value="Unassembled WGS sequence"/>
</dbReference>
<sequence>MGILIAFDARVSGYEEDIRKVDAQRTLPGWNYLTFFSLKEGLAQSFEHMALFEDALIQYDELELSFIQSLTDHSDQLVVFSKKGGTDPTDDSLSFIPPTNKPYRNLILQNEISVFDFQCFLFARQASLLLQLSRHQELVSRSRDFISSVNRTLKGINEERRWSWIYSASLDIIRAVNTASGVQLSAGKAELYDFARKQLEKFAKKRGFIAESSTLTETGTVAPENPDESNFQTDVIQTEPDIQSSTQTDVTQTEPDIQSSTQADVAQMELGTQSNTQTEAVARTETTQSSTVTTSMSVTNSQILEALESPTNFFKLYDNLCEKTLASFRSSNRKKSIDRLLSEIALLRFSQKNYSAAIEILSKLNFVVEKSGWKVIEYEILLVYAECLKRSGDWAGYLQCLLSILQNHRDSIWIKQIESIATTVPETEKSVVGFLKVGLGDNWAGPCTLHDGFQIDLVLLNPNDADVHIDWIRVQLALVENSRQVWFDATAITLPPKKSTVVTLYTKVTIPGIYVLEQCTLGLGNISFKHDFLDSSKKKINLIPHVNSLTPRLRLPSQIHLGDPRKVVLEISPGRNSIERGSCLIKIATGGIRLHIPNIKAFNANEPFGINYNTKGAIEFSHVDQSNLIVFEIPYTADSDTTLLSLSVEISYETSFGSFIYCSLVGVTTSLPLAVNVQDYFKSSSLFSKFMVTCGSMVPVRILQSTIEGTEGYKVLSGGTIDDAMIVFPGQMVSHVIQIVRTDSSLFPQPLFLTIKYRTLREDIEAVIRSWVISTFRETLVFKYAILLISALHFRFLKIDLIVLERFEESDWMDVIGQIVPADRDLVIQCLKETLQNDVVIENLVSEDRVIMIPVDVPQIQVVHTVHLGTHETQVSRTGEPISATLYLSTSTVWAGSPNHDVSSAAFIYNVIADTSRWLISGKIRGQFTVSEGRVQVELTLIPLKAGWTMLPSIEIDSCRTDISCELDYLDSARQIFVLEKEREVSVFVDTMNFELAV</sequence>
<evidence type="ECO:0000259" key="4">
    <source>
        <dbReference type="Pfam" id="PF12584"/>
    </source>
</evidence>
<gene>
    <name evidence="8" type="ORF">NEOLI_003253</name>
</gene>
<reference evidence="8 9" key="1">
    <citation type="submission" date="2016-04" db="EMBL/GenBank/DDBJ databases">
        <title>Evolutionary innovation and constraint leading to complex multicellularity in the Ascomycota.</title>
        <authorList>
            <person name="Cisse O."/>
            <person name="Nguyen A."/>
            <person name="Hewitt D.A."/>
            <person name="Jedd G."/>
            <person name="Stajich J.E."/>
        </authorList>
    </citation>
    <scope>NUCLEOTIDE SEQUENCE [LARGE SCALE GENOMIC DNA]</scope>
    <source>
        <strain evidence="8 9">DAH-3</strain>
    </source>
</reference>
<keyword evidence="2" id="KW-0813">Transport</keyword>